<feature type="transmembrane region" description="Helical" evidence="1">
    <location>
        <begin position="245"/>
        <end position="266"/>
    </location>
</feature>
<name>A0ABW3G9A8_9NOCA</name>
<evidence type="ECO:0000313" key="3">
    <source>
        <dbReference type="Proteomes" id="UP001597068"/>
    </source>
</evidence>
<dbReference type="EMBL" id="JBHTIL010000001">
    <property type="protein sequence ID" value="MFD0926678.1"/>
    <property type="molecule type" value="Genomic_DNA"/>
</dbReference>
<feature type="transmembrane region" description="Helical" evidence="1">
    <location>
        <begin position="79"/>
        <end position="98"/>
    </location>
</feature>
<dbReference type="RefSeq" id="WP_253645462.1">
    <property type="nucleotide sequence ID" value="NZ_BAAAMO010000002.1"/>
</dbReference>
<keyword evidence="3" id="KW-1185">Reference proteome</keyword>
<reference evidence="3" key="1">
    <citation type="journal article" date="2019" name="Int. J. Syst. Evol. Microbiol.">
        <title>The Global Catalogue of Microorganisms (GCM) 10K type strain sequencing project: providing services to taxonomists for standard genome sequencing and annotation.</title>
        <authorList>
            <consortium name="The Broad Institute Genomics Platform"/>
            <consortium name="The Broad Institute Genome Sequencing Center for Infectious Disease"/>
            <person name="Wu L."/>
            <person name="Ma J."/>
        </authorList>
    </citation>
    <scope>NUCLEOTIDE SEQUENCE [LARGE SCALE GENOMIC DNA]</scope>
    <source>
        <strain evidence="3">CCUG 50873</strain>
    </source>
</reference>
<comment type="caution">
    <text evidence="2">The sequence shown here is derived from an EMBL/GenBank/DDBJ whole genome shotgun (WGS) entry which is preliminary data.</text>
</comment>
<dbReference type="Proteomes" id="UP001597068">
    <property type="component" value="Unassembled WGS sequence"/>
</dbReference>
<feature type="transmembrane region" description="Helical" evidence="1">
    <location>
        <begin position="195"/>
        <end position="216"/>
    </location>
</feature>
<keyword evidence="1" id="KW-1133">Transmembrane helix</keyword>
<organism evidence="2 3">
    <name type="scientific">Williamsia deligens</name>
    <dbReference type="NCBI Taxonomy" id="321325"/>
    <lineage>
        <taxon>Bacteria</taxon>
        <taxon>Bacillati</taxon>
        <taxon>Actinomycetota</taxon>
        <taxon>Actinomycetes</taxon>
        <taxon>Mycobacteriales</taxon>
        <taxon>Nocardiaceae</taxon>
        <taxon>Williamsia</taxon>
    </lineage>
</organism>
<gene>
    <name evidence="2" type="ORF">ACFQ04_13120</name>
</gene>
<keyword evidence="1" id="KW-0812">Transmembrane</keyword>
<accession>A0ABW3G9A8</accession>
<protein>
    <submittedName>
        <fullName evidence="2">ABC transporter permease subunit</fullName>
    </submittedName>
</protein>
<evidence type="ECO:0000313" key="2">
    <source>
        <dbReference type="EMBL" id="MFD0926678.1"/>
    </source>
</evidence>
<evidence type="ECO:0000256" key="1">
    <source>
        <dbReference type="SAM" id="Phobius"/>
    </source>
</evidence>
<proteinExistence type="predicted"/>
<feature type="transmembrane region" description="Helical" evidence="1">
    <location>
        <begin position="162"/>
        <end position="188"/>
    </location>
</feature>
<feature type="transmembrane region" description="Helical" evidence="1">
    <location>
        <begin position="119"/>
        <end position="142"/>
    </location>
</feature>
<feature type="transmembrane region" description="Helical" evidence="1">
    <location>
        <begin position="40"/>
        <end position="59"/>
    </location>
</feature>
<keyword evidence="1" id="KW-0472">Membrane</keyword>
<sequence length="271" mass="28331">MTTTAHPADRVAINSPAQPVTVWRVITSEWIKFRTLRSTLAVLGAAVLGMLVIAGLVAVNTRHLSGIQLEDAVPSATLQGHYLAQLLIGALGVLFVTGEYSTGMIRSTFGAVPTRLPVLVGKLVVFFVVTLVAMVASSVVAFTAAQAFLSQYRTGASLGDPGVLRIVLGTGLYLTLIGTLGAALGWIIRSTPGAIVTLIALILVLPVLFGNLLGQIGRDIAQYLPSNAGGSFISSLREPTSLTPWIGLGVLVAWVIVLGLVAAVRVQRTDV</sequence>